<dbReference type="PATRIC" id="fig|1073377.4.peg.475"/>
<organism evidence="1 2">
    <name type="scientific">Aeromonas dhakensis</name>
    <dbReference type="NCBI Taxonomy" id="196024"/>
    <lineage>
        <taxon>Bacteria</taxon>
        <taxon>Pseudomonadati</taxon>
        <taxon>Pseudomonadota</taxon>
        <taxon>Gammaproteobacteria</taxon>
        <taxon>Aeromonadales</taxon>
        <taxon>Aeromonadaceae</taxon>
        <taxon>Aeromonas</taxon>
    </lineage>
</organism>
<proteinExistence type="predicted"/>
<accession>K1KC64</accession>
<gene>
    <name evidence="1" type="ORF">HMPREF1171_00466</name>
</gene>
<keyword evidence="2" id="KW-1185">Reference proteome</keyword>
<dbReference type="HOGENOM" id="CLU_3303481_0_0_6"/>
<reference evidence="1 2" key="1">
    <citation type="submission" date="2012-06" db="EMBL/GenBank/DDBJ databases">
        <title>The Genome Sequence of Aeromonas hydrophila SSU.</title>
        <authorList>
            <consortium name="The Broad Institute Genome Sequencing Platform"/>
            <person name="Earl A."/>
            <person name="Ward D."/>
            <person name="Feldgarden M."/>
            <person name="Gevers D."/>
            <person name="Chopra A."/>
            <person name="Walker B."/>
            <person name="Young S.K."/>
            <person name="Zeng Q."/>
            <person name="Gargeya S."/>
            <person name="Fitzgerald M."/>
            <person name="Haas B."/>
            <person name="Abouelleil A."/>
            <person name="Alvarado L."/>
            <person name="Arachchi H.M."/>
            <person name="Berlin A.M."/>
            <person name="Chapman S.B."/>
            <person name="Goldberg J."/>
            <person name="Griggs A."/>
            <person name="Gujja S."/>
            <person name="Hansen M."/>
            <person name="Howarth C."/>
            <person name="Imamovic A."/>
            <person name="Larimer J."/>
            <person name="McCowan C."/>
            <person name="Montmayeur A."/>
            <person name="Murphy C."/>
            <person name="Neiman D."/>
            <person name="Pearson M."/>
            <person name="Priest M."/>
            <person name="Roberts A."/>
            <person name="Saif S."/>
            <person name="Shea T."/>
            <person name="Sisk P."/>
            <person name="Sykes S."/>
            <person name="Wortman J."/>
            <person name="Nusbaum C."/>
            <person name="Birren B."/>
        </authorList>
    </citation>
    <scope>NUCLEOTIDE SEQUENCE [LARGE SCALE GENOMIC DNA]</scope>
    <source>
        <strain evidence="1 2">SSU</strain>
    </source>
</reference>
<name>K1KC64_9GAMM</name>
<evidence type="ECO:0000313" key="2">
    <source>
        <dbReference type="Proteomes" id="UP000005149"/>
    </source>
</evidence>
<dbReference type="EMBL" id="AGWR01000006">
    <property type="protein sequence ID" value="EKB29254.1"/>
    <property type="molecule type" value="Genomic_DNA"/>
</dbReference>
<comment type="caution">
    <text evidence="1">The sequence shown here is derived from an EMBL/GenBank/DDBJ whole genome shotgun (WGS) entry which is preliminary data.</text>
</comment>
<dbReference type="AlphaFoldDB" id="K1KC64"/>
<protein>
    <submittedName>
        <fullName evidence="1">Uncharacterized protein</fullName>
    </submittedName>
</protein>
<dbReference type="Proteomes" id="UP000005149">
    <property type="component" value="Unassembled WGS sequence"/>
</dbReference>
<evidence type="ECO:0000313" key="1">
    <source>
        <dbReference type="EMBL" id="EKB29254.1"/>
    </source>
</evidence>
<sequence length="39" mass="4455">MTRLIVSPFEGPRMLTKKFGIPSLLADVISQIERIKKLK</sequence>